<dbReference type="InterPro" id="IPR012808">
    <property type="entry name" value="CHP02453"/>
</dbReference>
<keyword evidence="2" id="KW-1185">Reference proteome</keyword>
<dbReference type="OrthoDB" id="9794241at2"/>
<dbReference type="InterPro" id="IPR015996">
    <property type="entry name" value="UCP028451"/>
</dbReference>
<dbReference type="RefSeq" id="WP_120183274.1">
    <property type="nucleotide sequence ID" value="NZ_MBTA01000030.1"/>
</dbReference>
<dbReference type="PIRSF" id="PIRSF028451">
    <property type="entry name" value="UCP028451"/>
    <property type="match status" value="1"/>
</dbReference>
<dbReference type="AlphaFoldDB" id="A0A419S1S6"/>
<dbReference type="PANTHER" id="PTHR36452">
    <property type="entry name" value="CHROMOSOME 12, WHOLE GENOME SHOTGUN SEQUENCE"/>
    <property type="match status" value="1"/>
</dbReference>
<proteinExistence type="predicted"/>
<evidence type="ECO:0000313" key="1">
    <source>
        <dbReference type="EMBL" id="RKD12449.1"/>
    </source>
</evidence>
<organism evidence="1 2">
    <name type="scientific">Pelobium manganitolerans</name>
    <dbReference type="NCBI Taxonomy" id="1842495"/>
    <lineage>
        <taxon>Bacteria</taxon>
        <taxon>Pseudomonadati</taxon>
        <taxon>Bacteroidota</taxon>
        <taxon>Sphingobacteriia</taxon>
        <taxon>Sphingobacteriales</taxon>
        <taxon>Sphingobacteriaceae</taxon>
        <taxon>Pelobium</taxon>
    </lineage>
</organism>
<dbReference type="Pfam" id="PF09365">
    <property type="entry name" value="DUF2461"/>
    <property type="match status" value="1"/>
</dbReference>
<dbReference type="Proteomes" id="UP000283433">
    <property type="component" value="Unassembled WGS sequence"/>
</dbReference>
<dbReference type="PANTHER" id="PTHR36452:SF1">
    <property type="entry name" value="DUF2461 DOMAIN-CONTAINING PROTEIN"/>
    <property type="match status" value="1"/>
</dbReference>
<gene>
    <name evidence="1" type="ORF">BCY91_12450</name>
</gene>
<dbReference type="EMBL" id="MBTA01000030">
    <property type="protein sequence ID" value="RKD12449.1"/>
    <property type="molecule type" value="Genomic_DNA"/>
</dbReference>
<evidence type="ECO:0000313" key="2">
    <source>
        <dbReference type="Proteomes" id="UP000283433"/>
    </source>
</evidence>
<dbReference type="NCBIfam" id="TIGR02453">
    <property type="entry name" value="TIGR02453 family protein"/>
    <property type="match status" value="1"/>
</dbReference>
<sequence length="225" mass="25727">MIKAETFLFLTQLQQNNNREWFLANKEQYLSAKENVEVFADEIIAKFRKLEPRLADSLTGKKSVMRIYRDVRFSKDKSPYKTNFGISLSTTPKGIHGPGYFVQLQPGQSFVAGGMWMPEAAHLKLIRQEVDYNGDKFLAILNDTSFKRNFGNSLNNNEKLKTTPKGYDAMHPQIELLKLKSFTVSRVFDDQELQSKKSVESVVACLKEIMPFNAFLAEAIDVNED</sequence>
<name>A0A419S1S6_9SPHI</name>
<accession>A0A419S1S6</accession>
<protein>
    <submittedName>
        <fullName evidence="1">TIGR02453 family protein</fullName>
    </submittedName>
</protein>
<reference evidence="1 2" key="1">
    <citation type="submission" date="2016-07" db="EMBL/GenBank/DDBJ databases">
        <title>Genome of Pelobium manganitolerans.</title>
        <authorList>
            <person name="Wu S."/>
            <person name="Wang G."/>
        </authorList>
    </citation>
    <scope>NUCLEOTIDE SEQUENCE [LARGE SCALE GENOMIC DNA]</scope>
    <source>
        <strain evidence="1 2">YS-25</strain>
    </source>
</reference>
<comment type="caution">
    <text evidence="1">The sequence shown here is derived from an EMBL/GenBank/DDBJ whole genome shotgun (WGS) entry which is preliminary data.</text>
</comment>